<dbReference type="Proteomes" id="UP001472677">
    <property type="component" value="Unassembled WGS sequence"/>
</dbReference>
<accession>A0ABR2EEL8</accession>
<evidence type="ECO:0000313" key="2">
    <source>
        <dbReference type="Proteomes" id="UP001472677"/>
    </source>
</evidence>
<evidence type="ECO:0000313" key="1">
    <source>
        <dbReference type="EMBL" id="KAK8559097.1"/>
    </source>
</evidence>
<name>A0ABR2EEL8_9ROSI</name>
<sequence length="197" mass="21361">MTEIPKSPSDATMDMATDGSSLVAVDHDGGRPPDIIPQGKVAQTASSTMDLINKSKDAEDGDGLARSTGKFSEHRAVSILEQDQEMNFREGVQNGNTHGFRMKTAKENLKTGLAIRKPSFTKTISRPVLTEWVDNVNAQLDTIFLQKELEPGETSKVIVSNSGSLEVIQEECRHQCTGGLATDPVVFTDDSNVPMVQ</sequence>
<protein>
    <submittedName>
        <fullName evidence="1">Uncharacterized protein</fullName>
    </submittedName>
</protein>
<gene>
    <name evidence="1" type="ORF">V6N12_042382</name>
</gene>
<comment type="caution">
    <text evidence="1">The sequence shown here is derived from an EMBL/GenBank/DDBJ whole genome shotgun (WGS) entry which is preliminary data.</text>
</comment>
<proteinExistence type="predicted"/>
<keyword evidence="2" id="KW-1185">Reference proteome</keyword>
<organism evidence="1 2">
    <name type="scientific">Hibiscus sabdariffa</name>
    <name type="common">roselle</name>
    <dbReference type="NCBI Taxonomy" id="183260"/>
    <lineage>
        <taxon>Eukaryota</taxon>
        <taxon>Viridiplantae</taxon>
        <taxon>Streptophyta</taxon>
        <taxon>Embryophyta</taxon>
        <taxon>Tracheophyta</taxon>
        <taxon>Spermatophyta</taxon>
        <taxon>Magnoliopsida</taxon>
        <taxon>eudicotyledons</taxon>
        <taxon>Gunneridae</taxon>
        <taxon>Pentapetalae</taxon>
        <taxon>rosids</taxon>
        <taxon>malvids</taxon>
        <taxon>Malvales</taxon>
        <taxon>Malvaceae</taxon>
        <taxon>Malvoideae</taxon>
        <taxon>Hibiscus</taxon>
    </lineage>
</organism>
<reference evidence="1 2" key="1">
    <citation type="journal article" date="2024" name="G3 (Bethesda)">
        <title>Genome assembly of Hibiscus sabdariffa L. provides insights into metabolisms of medicinal natural products.</title>
        <authorList>
            <person name="Kim T."/>
        </authorList>
    </citation>
    <scope>NUCLEOTIDE SEQUENCE [LARGE SCALE GENOMIC DNA]</scope>
    <source>
        <strain evidence="1">TK-2024</strain>
        <tissue evidence="1">Old leaves</tissue>
    </source>
</reference>
<dbReference type="EMBL" id="JBBPBM010000015">
    <property type="protein sequence ID" value="KAK8559097.1"/>
    <property type="molecule type" value="Genomic_DNA"/>
</dbReference>